<feature type="transmembrane region" description="Helical" evidence="9">
    <location>
        <begin position="71"/>
        <end position="96"/>
    </location>
</feature>
<feature type="transmembrane region" description="Helical" evidence="9">
    <location>
        <begin position="12"/>
        <end position="30"/>
    </location>
</feature>
<keyword evidence="4" id="KW-1003">Cell membrane</keyword>
<feature type="transmembrane region" description="Helical" evidence="9">
    <location>
        <begin position="255"/>
        <end position="272"/>
    </location>
</feature>
<keyword evidence="12" id="KW-1185">Reference proteome</keyword>
<feature type="transmembrane region" description="Helical" evidence="9">
    <location>
        <begin position="193"/>
        <end position="212"/>
    </location>
</feature>
<dbReference type="Proteomes" id="UP000188993">
    <property type="component" value="Chromosome"/>
</dbReference>
<keyword evidence="6 9" id="KW-1133">Transmembrane helix</keyword>
<sequence>MNKKNKPSIVEASIVLGIVIMSIAFGVIGLKVSPNIAILFSIALVMVYAGIKKISFDQLHEGIVNGIKPGIIPIFIFILVGALIAVWIQAGIIPTLMVKGFQVISIKWFVPSVFIVCAIVGSAVGSAFTVMSTIGIAFFGIGTTLGIHPPLIVGAIASGAIFGDKMSPLSESTNLAAAIAEVDLFKHIKHMSWSTIPAFTVSLILFSIFGITNQSAPLLEIQEVIQVLESNYTITNWAFIPILLMFACAWRKIPAILTILINIGVAILFIFFQNPSVKITEIASSIESGFVSITGNQQIDALLSRGGIESMMPTVSLIILTLSLGGLLMETELIGTVMTSLSKKIHTVSGVVIATLLTSIGVNIFIGEQFLSVILPGNAFKEIYKEKNLDLSVLSRTLEDGGTVINYLIPWGIAGSFVAGTFGVPTLTYLPFVFFSLLSPIFSILSALTGFGIKMATPKVEETFG</sequence>
<evidence type="ECO:0000256" key="8">
    <source>
        <dbReference type="ARBA" id="ARBA00038435"/>
    </source>
</evidence>
<dbReference type="AlphaFoldDB" id="A0A1S6IRV0"/>
<dbReference type="PANTHER" id="PTHR33451">
    <property type="entry name" value="MALATE-2H(+)/NA(+)-LACTATE ANTIPORTER"/>
    <property type="match status" value="1"/>
</dbReference>
<dbReference type="RefSeq" id="WP_062469701.1">
    <property type="nucleotide sequence ID" value="NZ_BBYN01000014.1"/>
</dbReference>
<feature type="transmembrane region" description="Helical" evidence="9">
    <location>
        <begin position="108"/>
        <end position="128"/>
    </location>
</feature>
<evidence type="ECO:0000256" key="4">
    <source>
        <dbReference type="ARBA" id="ARBA00022475"/>
    </source>
</evidence>
<feature type="domain" description="Na+/H+ antiporter NhaC-like C-terminal" evidence="10">
    <location>
        <begin position="159"/>
        <end position="451"/>
    </location>
</feature>
<feature type="transmembrane region" description="Helical" evidence="9">
    <location>
        <begin position="232"/>
        <end position="250"/>
    </location>
</feature>
<evidence type="ECO:0000256" key="2">
    <source>
        <dbReference type="ARBA" id="ARBA00022448"/>
    </source>
</evidence>
<keyword evidence="7 9" id="KW-0472">Membrane</keyword>
<keyword evidence="5 9" id="KW-0812">Transmembrane</keyword>
<evidence type="ECO:0000256" key="3">
    <source>
        <dbReference type="ARBA" id="ARBA00022449"/>
    </source>
</evidence>
<feature type="transmembrane region" description="Helical" evidence="9">
    <location>
        <begin position="35"/>
        <end position="51"/>
    </location>
</feature>
<evidence type="ECO:0000313" key="12">
    <source>
        <dbReference type="Proteomes" id="UP000188993"/>
    </source>
</evidence>
<dbReference type="GO" id="GO:0015297">
    <property type="term" value="F:antiporter activity"/>
    <property type="evidence" value="ECO:0007669"/>
    <property type="project" value="UniProtKB-KW"/>
</dbReference>
<dbReference type="Pfam" id="PF03553">
    <property type="entry name" value="Na_H_antiporter"/>
    <property type="match status" value="1"/>
</dbReference>
<comment type="subcellular location">
    <subcellularLocation>
        <location evidence="1">Cell membrane</location>
        <topology evidence="1">Multi-pass membrane protein</topology>
    </subcellularLocation>
</comment>
<keyword evidence="2" id="KW-0813">Transport</keyword>
<dbReference type="EMBL" id="CP019728">
    <property type="protein sequence ID" value="AQS54276.1"/>
    <property type="molecule type" value="Genomic_DNA"/>
</dbReference>
<evidence type="ECO:0000313" key="11">
    <source>
        <dbReference type="EMBL" id="AQS54276.1"/>
    </source>
</evidence>
<evidence type="ECO:0000256" key="1">
    <source>
        <dbReference type="ARBA" id="ARBA00004651"/>
    </source>
</evidence>
<reference evidence="11 12" key="1">
    <citation type="journal article" date="2014" name="Int. J. Syst. Evol. Microbiol.">
        <title>Jeotgalibaca dankookensis gen. nov., sp. nov., a member of the family Carnobacteriaceae, isolated from seujeot (Korean traditional food).</title>
        <authorList>
            <person name="Lee D.G."/>
            <person name="Trujillo M.E."/>
            <person name="Kang H."/>
            <person name="Ahn T.Y."/>
        </authorList>
    </citation>
    <scope>NUCLEOTIDE SEQUENCE [LARGE SCALE GENOMIC DNA]</scope>
    <source>
        <strain evidence="11 12">EX-07</strain>
    </source>
</reference>
<evidence type="ECO:0000256" key="7">
    <source>
        <dbReference type="ARBA" id="ARBA00023136"/>
    </source>
</evidence>
<evidence type="ECO:0000256" key="6">
    <source>
        <dbReference type="ARBA" id="ARBA00022989"/>
    </source>
</evidence>
<dbReference type="InterPro" id="IPR004770">
    <property type="entry name" value="Na/H_antiport_NhaC"/>
</dbReference>
<dbReference type="OrthoDB" id="9762978at2"/>
<proteinExistence type="inferred from homology"/>
<feature type="transmembrane region" description="Helical" evidence="9">
    <location>
        <begin position="348"/>
        <end position="366"/>
    </location>
</feature>
<name>A0A1S6IRV0_9LACT</name>
<dbReference type="NCBIfam" id="TIGR00931">
    <property type="entry name" value="antiport_nhaC"/>
    <property type="match status" value="1"/>
</dbReference>
<gene>
    <name evidence="11" type="primary">nhaC</name>
    <name evidence="11" type="ORF">BW727_101952</name>
</gene>
<evidence type="ECO:0000256" key="5">
    <source>
        <dbReference type="ARBA" id="ARBA00022692"/>
    </source>
</evidence>
<organism evidence="11 12">
    <name type="scientific">Jeotgalibaca dankookensis</name>
    <dbReference type="NCBI Taxonomy" id="708126"/>
    <lineage>
        <taxon>Bacteria</taxon>
        <taxon>Bacillati</taxon>
        <taxon>Bacillota</taxon>
        <taxon>Bacilli</taxon>
        <taxon>Lactobacillales</taxon>
        <taxon>Carnobacteriaceae</taxon>
        <taxon>Jeotgalibaca</taxon>
    </lineage>
</organism>
<accession>A0A1S6IRV0</accession>
<dbReference type="InterPro" id="IPR052180">
    <property type="entry name" value="NhaC_Na-H+_Antiporter"/>
</dbReference>
<comment type="similarity">
    <text evidence="8">Belongs to the NhaC Na(+)/H(+) (TC 2.A.35) antiporter family.</text>
</comment>
<evidence type="ECO:0000259" key="10">
    <source>
        <dbReference type="Pfam" id="PF03553"/>
    </source>
</evidence>
<keyword evidence="3" id="KW-0050">Antiport</keyword>
<evidence type="ECO:0000256" key="9">
    <source>
        <dbReference type="SAM" id="Phobius"/>
    </source>
</evidence>
<dbReference type="InterPro" id="IPR018461">
    <property type="entry name" value="Na/H_Antiport_NhaC-like_C"/>
</dbReference>
<dbReference type="GO" id="GO:0005886">
    <property type="term" value="C:plasma membrane"/>
    <property type="evidence" value="ECO:0007669"/>
    <property type="project" value="UniProtKB-SubCell"/>
</dbReference>
<dbReference type="STRING" id="708126.BW727_101952"/>
<protein>
    <submittedName>
        <fullName evidence="11">Na(+)/H(+) antiporter NhaC</fullName>
    </submittedName>
</protein>
<feature type="transmembrane region" description="Helical" evidence="9">
    <location>
        <begin position="432"/>
        <end position="453"/>
    </location>
</feature>
<dbReference type="PANTHER" id="PTHR33451:SF6">
    <property type="entry name" value="NA(+)_H(+) ANTIPORTER NHAC"/>
    <property type="match status" value="1"/>
</dbReference>
<dbReference type="KEGG" id="jda:BW727_101952"/>
<feature type="transmembrane region" description="Helical" evidence="9">
    <location>
        <begin position="134"/>
        <end position="162"/>
    </location>
</feature>